<feature type="compositionally biased region" description="Polar residues" evidence="1">
    <location>
        <begin position="75"/>
        <end position="100"/>
    </location>
</feature>
<accession>A0AAV1ZAN9</accession>
<evidence type="ECO:0000313" key="3">
    <source>
        <dbReference type="Proteomes" id="UP001497382"/>
    </source>
</evidence>
<dbReference type="EMBL" id="CAXIEN010000035">
    <property type="protein sequence ID" value="CAL1268606.1"/>
    <property type="molecule type" value="Genomic_DNA"/>
</dbReference>
<dbReference type="Proteomes" id="UP001497382">
    <property type="component" value="Unassembled WGS sequence"/>
</dbReference>
<evidence type="ECO:0000313" key="2">
    <source>
        <dbReference type="EMBL" id="CAL1268606.1"/>
    </source>
</evidence>
<gene>
    <name evidence="2" type="ORF">LARSCL_LOCUS4269</name>
</gene>
<dbReference type="AlphaFoldDB" id="A0AAV1ZAN9"/>
<name>A0AAV1ZAN9_9ARAC</name>
<protein>
    <submittedName>
        <fullName evidence="2">Uncharacterized protein</fullName>
    </submittedName>
</protein>
<sequence>MGTNNKECNGVLGENKDYNMVNISSSLPSYDTLYYDDTDCGSSSKPSIPVKEDSWSPDVTDGIKWKRANGRLMRVSNTNQDTAPDQPNPVSTPSSNLCSS</sequence>
<keyword evidence="3" id="KW-1185">Reference proteome</keyword>
<organism evidence="2 3">
    <name type="scientific">Larinioides sclopetarius</name>
    <dbReference type="NCBI Taxonomy" id="280406"/>
    <lineage>
        <taxon>Eukaryota</taxon>
        <taxon>Metazoa</taxon>
        <taxon>Ecdysozoa</taxon>
        <taxon>Arthropoda</taxon>
        <taxon>Chelicerata</taxon>
        <taxon>Arachnida</taxon>
        <taxon>Araneae</taxon>
        <taxon>Araneomorphae</taxon>
        <taxon>Entelegynae</taxon>
        <taxon>Araneoidea</taxon>
        <taxon>Araneidae</taxon>
        <taxon>Larinioides</taxon>
    </lineage>
</organism>
<proteinExistence type="predicted"/>
<evidence type="ECO:0000256" key="1">
    <source>
        <dbReference type="SAM" id="MobiDB-lite"/>
    </source>
</evidence>
<comment type="caution">
    <text evidence="2">The sequence shown here is derived from an EMBL/GenBank/DDBJ whole genome shotgun (WGS) entry which is preliminary data.</text>
</comment>
<reference evidence="2 3" key="1">
    <citation type="submission" date="2024-04" db="EMBL/GenBank/DDBJ databases">
        <authorList>
            <person name="Rising A."/>
            <person name="Reimegard J."/>
            <person name="Sonavane S."/>
            <person name="Akerstrom W."/>
            <person name="Nylinder S."/>
            <person name="Hedman E."/>
            <person name="Kallberg Y."/>
        </authorList>
    </citation>
    <scope>NUCLEOTIDE SEQUENCE [LARGE SCALE GENOMIC DNA]</scope>
</reference>
<feature type="region of interest" description="Disordered" evidence="1">
    <location>
        <begin position="67"/>
        <end position="100"/>
    </location>
</feature>